<keyword evidence="4" id="KW-1185">Reference proteome</keyword>
<dbReference type="GO" id="GO:0003677">
    <property type="term" value="F:DNA binding"/>
    <property type="evidence" value="ECO:0007669"/>
    <property type="project" value="UniProtKB-KW"/>
</dbReference>
<feature type="modified residue" description="4-aspartylphosphate" evidence="1">
    <location>
        <position position="56"/>
    </location>
</feature>
<dbReference type="SUPFAM" id="SSF52172">
    <property type="entry name" value="CheY-like"/>
    <property type="match status" value="1"/>
</dbReference>
<dbReference type="SMART" id="SM00850">
    <property type="entry name" value="LytTR"/>
    <property type="match status" value="1"/>
</dbReference>
<dbReference type="Proteomes" id="UP001230220">
    <property type="component" value="Unassembled WGS sequence"/>
</dbReference>
<keyword evidence="3" id="KW-0238">DNA-binding</keyword>
<accession>A0ABU0DYJ5</accession>
<dbReference type="InterPro" id="IPR001789">
    <property type="entry name" value="Sig_transdc_resp-reg_receiver"/>
</dbReference>
<reference evidence="3 4" key="1">
    <citation type="submission" date="2023-07" db="EMBL/GenBank/DDBJ databases">
        <title>Genomic Encyclopedia of Type Strains, Phase IV (KMG-IV): sequencing the most valuable type-strain genomes for metagenomic binning, comparative biology and taxonomic classification.</title>
        <authorList>
            <person name="Goeker M."/>
        </authorList>
    </citation>
    <scope>NUCLEOTIDE SEQUENCE [LARGE SCALE GENOMIC DNA]</scope>
    <source>
        <strain evidence="3 4">DSM 16784</strain>
    </source>
</reference>
<dbReference type="Gene3D" id="3.40.50.2300">
    <property type="match status" value="1"/>
</dbReference>
<dbReference type="Pfam" id="PF00072">
    <property type="entry name" value="Response_reg"/>
    <property type="match status" value="1"/>
</dbReference>
<evidence type="ECO:0000259" key="2">
    <source>
        <dbReference type="PROSITE" id="PS50110"/>
    </source>
</evidence>
<dbReference type="RefSeq" id="WP_307405057.1">
    <property type="nucleotide sequence ID" value="NZ_JAUSUR010000001.1"/>
</dbReference>
<dbReference type="InterPro" id="IPR007492">
    <property type="entry name" value="LytTR_DNA-bd_dom"/>
</dbReference>
<dbReference type="Gene3D" id="2.40.50.1020">
    <property type="entry name" value="LytTr DNA-binding domain"/>
    <property type="match status" value="1"/>
</dbReference>
<feature type="domain" description="Response regulatory" evidence="2">
    <location>
        <begin position="2"/>
        <end position="118"/>
    </location>
</feature>
<dbReference type="PANTHER" id="PTHR37299">
    <property type="entry name" value="TRANSCRIPTIONAL REGULATOR-RELATED"/>
    <property type="match status" value="1"/>
</dbReference>
<evidence type="ECO:0000313" key="3">
    <source>
        <dbReference type="EMBL" id="MDQ0359712.1"/>
    </source>
</evidence>
<name>A0ABU0DYJ5_9FIRM</name>
<comment type="caution">
    <text evidence="3">The sequence shown here is derived from an EMBL/GenBank/DDBJ whole genome shotgun (WGS) entry which is preliminary data.</text>
</comment>
<dbReference type="Pfam" id="PF04397">
    <property type="entry name" value="LytTR"/>
    <property type="match status" value="1"/>
</dbReference>
<evidence type="ECO:0000256" key="1">
    <source>
        <dbReference type="PROSITE-ProRule" id="PRU00169"/>
    </source>
</evidence>
<organism evidence="3 4">
    <name type="scientific">Breznakia pachnodae</name>
    <dbReference type="NCBI Taxonomy" id="265178"/>
    <lineage>
        <taxon>Bacteria</taxon>
        <taxon>Bacillati</taxon>
        <taxon>Bacillota</taxon>
        <taxon>Erysipelotrichia</taxon>
        <taxon>Erysipelotrichales</taxon>
        <taxon>Erysipelotrichaceae</taxon>
        <taxon>Breznakia</taxon>
    </lineage>
</organism>
<dbReference type="PROSITE" id="PS50110">
    <property type="entry name" value="RESPONSE_REGULATORY"/>
    <property type="match status" value="1"/>
</dbReference>
<keyword evidence="1" id="KW-0597">Phosphoprotein</keyword>
<evidence type="ECO:0000313" key="4">
    <source>
        <dbReference type="Proteomes" id="UP001230220"/>
    </source>
</evidence>
<proteinExistence type="predicted"/>
<dbReference type="EMBL" id="JAUSUR010000001">
    <property type="protein sequence ID" value="MDQ0359712.1"/>
    <property type="molecule type" value="Genomic_DNA"/>
</dbReference>
<dbReference type="InterPro" id="IPR046947">
    <property type="entry name" value="LytR-like"/>
</dbReference>
<protein>
    <submittedName>
        <fullName evidence="3">DNA-binding LytR/AlgR family response regulator</fullName>
    </submittedName>
</protein>
<dbReference type="SMART" id="SM00448">
    <property type="entry name" value="REC"/>
    <property type="match status" value="1"/>
</dbReference>
<sequence length="242" mass="28741">MKICILEDVEKDAKVLIEGLRQYEKENQTHLEIDYFRNSEKLSDILNDHYDLVFLDIYLDKENGIEIARKIREYQDVNIVFLTSSNEFALDAFEVRALHYILKPINGKQIQEVMRRYKRQQKIEDTKQIKIKVGHSEVILPESHISYIEKEGKVALIHTKQGLLRSYSTLEVLYEQLSPTLFTRPQRSYIVNYNFILEVKTSVLVLKNHLEISMNRKIRSKLKNDYYDYLFNDVRGDIKYGN</sequence>
<gene>
    <name evidence="3" type="ORF">J2S15_000443</name>
</gene>
<dbReference type="PANTHER" id="PTHR37299:SF1">
    <property type="entry name" value="STAGE 0 SPORULATION PROTEIN A HOMOLOG"/>
    <property type="match status" value="1"/>
</dbReference>
<dbReference type="InterPro" id="IPR011006">
    <property type="entry name" value="CheY-like_superfamily"/>
</dbReference>